<evidence type="ECO:0000256" key="15">
    <source>
        <dbReference type="ARBA" id="ARBA00041701"/>
    </source>
</evidence>
<dbReference type="GO" id="GO:0016020">
    <property type="term" value="C:membrane"/>
    <property type="evidence" value="ECO:0007669"/>
    <property type="project" value="UniProtKB-SubCell"/>
</dbReference>
<protein>
    <recommendedName>
        <fullName evidence="14">Protein SERAC1</fullName>
    </recommendedName>
    <alternativeName>
        <fullName evidence="15">Serine active site-containing protein 1</fullName>
    </alternativeName>
</protein>
<evidence type="ECO:0000256" key="4">
    <source>
        <dbReference type="ARBA" id="ARBA00022516"/>
    </source>
</evidence>
<evidence type="ECO:0000313" key="18">
    <source>
        <dbReference type="RefSeq" id="XP_032832618.1"/>
    </source>
</evidence>
<evidence type="ECO:0000256" key="12">
    <source>
        <dbReference type="ARBA" id="ARBA00023264"/>
    </source>
</evidence>
<evidence type="ECO:0000256" key="10">
    <source>
        <dbReference type="ARBA" id="ARBA00023136"/>
    </source>
</evidence>
<evidence type="ECO:0000256" key="5">
    <source>
        <dbReference type="ARBA" id="ARBA00022692"/>
    </source>
</evidence>
<proteinExistence type="inferred from homology"/>
<dbReference type="CTD" id="84947"/>
<dbReference type="GO" id="GO:0005783">
    <property type="term" value="C:endoplasmic reticulum"/>
    <property type="evidence" value="ECO:0007669"/>
    <property type="project" value="UniProtKB-SubCell"/>
</dbReference>
<accession>A0AAJ7UA07</accession>
<evidence type="ECO:0000256" key="11">
    <source>
        <dbReference type="ARBA" id="ARBA00023209"/>
    </source>
</evidence>
<evidence type="ECO:0000256" key="16">
    <source>
        <dbReference type="SAM" id="Phobius"/>
    </source>
</evidence>
<keyword evidence="11" id="KW-0594">Phospholipid biosynthesis</keyword>
<evidence type="ECO:0000313" key="17">
    <source>
        <dbReference type="Proteomes" id="UP001318040"/>
    </source>
</evidence>
<keyword evidence="8" id="KW-0443">Lipid metabolism</keyword>
<keyword evidence="9" id="KW-0496">Mitochondrion</keyword>
<dbReference type="InterPro" id="IPR052374">
    <property type="entry name" value="SERAC1"/>
</dbReference>
<dbReference type="KEGG" id="pmrn:116955584"/>
<keyword evidence="10 16" id="KW-0472">Membrane</keyword>
<gene>
    <name evidence="18" type="primary">SERAC1</name>
</gene>
<evidence type="ECO:0000256" key="7">
    <source>
        <dbReference type="ARBA" id="ARBA00022989"/>
    </source>
</evidence>
<dbReference type="SUPFAM" id="SSF48371">
    <property type="entry name" value="ARM repeat"/>
    <property type="match status" value="1"/>
</dbReference>
<dbReference type="GO" id="GO:0005739">
    <property type="term" value="C:mitochondrion"/>
    <property type="evidence" value="ECO:0007669"/>
    <property type="project" value="UniProtKB-SubCell"/>
</dbReference>
<sequence length="678" mass="75384">MEMRFTLRLVVLSMSGGPICSRFFSVTPLNCKAKSRGALRKYAALAGSVLAGGCVFVTYEAASLRLALQIRTAAVDVEKLKSYIYIDTEPPLPLGNQGLPERVRAGLHRLRRRLYEATLGRLWKPLDDILPGANEDDRRLWQLLQKSRSAQRSERLQAVQELASAHHWPDYQYRNVAQASDARTLVGLARSRDVDLRFFLPPAPPLRSDTGPSPALAEELRALVAALPQRSEDSCLHYFTSLALRDGYEHVEAQRDGPGCFETSEFLYAQTLSSLAPERAEAFCLHALLHHSMVPGHGKLMVDRGALRLLLRLYLARRDPAHKAQRRVTRILGNLAACPELHGQIHQSGWLRLLVEMSQSPQVVQACHAARALANLDRETAHGTLVDGMFLLYPLHRSSEEVSADVLFVHGLLGGGFKTWRQQDVEAAPPKEGPESEAYTHCWPKAWLAPDCPGIRILSLDYDTHLSDWKTKCPAEQHRRSLASRSVEMLEKLRLAGVGDRPLVWVAHSMGGLLVKKMLSDAERLPEFRQVVEQTHGVVFYSVPHRGSRLAELSRNVGYLLFPSVEVKELGRDSPRLKELHAAFTALVQRRRLRVLSFGETRATPVHGLIRMLVVPLHSSDPGVGQFVALDVNHLNVCKPPSRDSLLYQRTMSFIRDCVNEGRAEGGNNGGGGGGSLT</sequence>
<dbReference type="AlphaFoldDB" id="A0AAJ7UA07"/>
<dbReference type="InterPro" id="IPR011989">
    <property type="entry name" value="ARM-like"/>
</dbReference>
<evidence type="ECO:0000256" key="9">
    <source>
        <dbReference type="ARBA" id="ARBA00023128"/>
    </source>
</evidence>
<keyword evidence="5 16" id="KW-0812">Transmembrane</keyword>
<dbReference type="SUPFAM" id="SSF53474">
    <property type="entry name" value="alpha/beta-Hydrolases"/>
    <property type="match status" value="1"/>
</dbReference>
<dbReference type="PANTHER" id="PTHR48182:SF2">
    <property type="entry name" value="PROTEIN SERAC1"/>
    <property type="match status" value="1"/>
</dbReference>
<comment type="subcellular location">
    <subcellularLocation>
        <location evidence="3">Endoplasmic reticulum</location>
    </subcellularLocation>
    <subcellularLocation>
        <location evidence="1">Membrane</location>
        <topology evidence="1">Single-pass membrane protein</topology>
    </subcellularLocation>
    <subcellularLocation>
        <location evidence="2">Mitochondrion</location>
    </subcellularLocation>
</comment>
<dbReference type="Gene3D" id="1.25.10.10">
    <property type="entry name" value="Leucine-rich Repeat Variant"/>
    <property type="match status" value="1"/>
</dbReference>
<evidence type="ECO:0000256" key="13">
    <source>
        <dbReference type="ARBA" id="ARBA00038024"/>
    </source>
</evidence>
<organism evidence="17 18">
    <name type="scientific">Petromyzon marinus</name>
    <name type="common">Sea lamprey</name>
    <dbReference type="NCBI Taxonomy" id="7757"/>
    <lineage>
        <taxon>Eukaryota</taxon>
        <taxon>Metazoa</taxon>
        <taxon>Chordata</taxon>
        <taxon>Craniata</taxon>
        <taxon>Vertebrata</taxon>
        <taxon>Cyclostomata</taxon>
        <taxon>Hyperoartia</taxon>
        <taxon>Petromyzontiformes</taxon>
        <taxon>Petromyzontidae</taxon>
        <taxon>Petromyzon</taxon>
    </lineage>
</organism>
<dbReference type="Proteomes" id="UP001318040">
    <property type="component" value="Chromosome 60"/>
</dbReference>
<keyword evidence="6" id="KW-0256">Endoplasmic reticulum</keyword>
<evidence type="ECO:0000256" key="1">
    <source>
        <dbReference type="ARBA" id="ARBA00004167"/>
    </source>
</evidence>
<name>A0AAJ7UA07_PETMA</name>
<evidence type="ECO:0000256" key="2">
    <source>
        <dbReference type="ARBA" id="ARBA00004173"/>
    </source>
</evidence>
<feature type="transmembrane region" description="Helical" evidence="16">
    <location>
        <begin position="42"/>
        <end position="62"/>
    </location>
</feature>
<dbReference type="Gene3D" id="3.40.50.1820">
    <property type="entry name" value="alpha/beta hydrolase"/>
    <property type="match status" value="1"/>
</dbReference>
<keyword evidence="4" id="KW-0444">Lipid biosynthesis</keyword>
<dbReference type="InterPro" id="IPR029058">
    <property type="entry name" value="AB_hydrolase_fold"/>
</dbReference>
<dbReference type="RefSeq" id="XP_032832618.1">
    <property type="nucleotide sequence ID" value="XM_032976727.1"/>
</dbReference>
<dbReference type="PANTHER" id="PTHR48182">
    <property type="entry name" value="PROTEIN SERAC1"/>
    <property type="match status" value="1"/>
</dbReference>
<keyword evidence="7 16" id="KW-1133">Transmembrane helix</keyword>
<evidence type="ECO:0000256" key="14">
    <source>
        <dbReference type="ARBA" id="ARBA00040991"/>
    </source>
</evidence>
<dbReference type="GO" id="GO:0008654">
    <property type="term" value="P:phospholipid biosynthetic process"/>
    <property type="evidence" value="ECO:0007669"/>
    <property type="project" value="UniProtKB-KW"/>
</dbReference>
<evidence type="ECO:0000256" key="6">
    <source>
        <dbReference type="ARBA" id="ARBA00022824"/>
    </source>
</evidence>
<evidence type="ECO:0000256" key="8">
    <source>
        <dbReference type="ARBA" id="ARBA00023098"/>
    </source>
</evidence>
<reference evidence="18" key="1">
    <citation type="submission" date="2025-08" db="UniProtKB">
        <authorList>
            <consortium name="RefSeq"/>
        </authorList>
    </citation>
    <scope>IDENTIFICATION</scope>
    <source>
        <tissue evidence="18">Sperm</tissue>
    </source>
</reference>
<evidence type="ECO:0000256" key="3">
    <source>
        <dbReference type="ARBA" id="ARBA00004240"/>
    </source>
</evidence>
<keyword evidence="17" id="KW-1185">Reference proteome</keyword>
<keyword evidence="12" id="KW-1208">Phospholipid metabolism</keyword>
<comment type="similarity">
    <text evidence="13">Belongs to the SERAC1 family.</text>
</comment>
<dbReference type="InterPro" id="IPR016024">
    <property type="entry name" value="ARM-type_fold"/>
</dbReference>